<reference evidence="2" key="1">
    <citation type="submission" date="2021-02" db="EMBL/GenBank/DDBJ databases">
        <authorList>
            <person name="Dougan E. K."/>
            <person name="Rhodes N."/>
            <person name="Thang M."/>
            <person name="Chan C."/>
        </authorList>
    </citation>
    <scope>NUCLEOTIDE SEQUENCE</scope>
</reference>
<dbReference type="AlphaFoldDB" id="A0A813F166"/>
<accession>A0A813F166</accession>
<keyword evidence="1" id="KW-0732">Signal</keyword>
<dbReference type="Proteomes" id="UP000654075">
    <property type="component" value="Unassembled WGS sequence"/>
</dbReference>
<keyword evidence="3" id="KW-1185">Reference proteome</keyword>
<gene>
    <name evidence="2" type="ORF">PGLA1383_LOCUS24451</name>
</gene>
<protein>
    <submittedName>
        <fullName evidence="2">Uncharacterized protein</fullName>
    </submittedName>
</protein>
<feature type="chain" id="PRO_5032839882" evidence="1">
    <location>
        <begin position="20"/>
        <end position="318"/>
    </location>
</feature>
<evidence type="ECO:0000313" key="3">
    <source>
        <dbReference type="Proteomes" id="UP000654075"/>
    </source>
</evidence>
<proteinExistence type="predicted"/>
<evidence type="ECO:0000313" key="2">
    <source>
        <dbReference type="EMBL" id="CAE8606468.1"/>
    </source>
</evidence>
<comment type="caution">
    <text evidence="2">The sequence shown here is derived from an EMBL/GenBank/DDBJ whole genome shotgun (WGS) entry which is preliminary data.</text>
</comment>
<name>A0A813F166_POLGL</name>
<sequence>MKSFLGRIVAFASVAGSAAQISWVKGGDGSEAVCAGIDETCSDDSDVAECTRVSFGLCQSTGEPTTYLTQRVLGFALTQGTDSQYMTGIELLEPNPISSNGYLAYEKDLVAGSGTFTSLHFSSGSWVGDNPETIGGYIGTASYLMQGGSISTDVNDFMIPVKAGVPETFVAGAFKFSLFGFTCGSAFSMPDGTTYVGIRTSLTLVTTSTQVVVTYNGDKNISTIGTSDVTLITVTMGDKIMGLKFPQSYNVGDLLNGEASENNSKNIVNIKVAQVPSDPYSVYVDYLFAASDLQVADKYFVYDPTVTVQTAVSEAIMY</sequence>
<dbReference type="EMBL" id="CAJNNV010019270">
    <property type="protein sequence ID" value="CAE8606468.1"/>
    <property type="molecule type" value="Genomic_DNA"/>
</dbReference>
<organism evidence="2 3">
    <name type="scientific">Polarella glacialis</name>
    <name type="common">Dinoflagellate</name>
    <dbReference type="NCBI Taxonomy" id="89957"/>
    <lineage>
        <taxon>Eukaryota</taxon>
        <taxon>Sar</taxon>
        <taxon>Alveolata</taxon>
        <taxon>Dinophyceae</taxon>
        <taxon>Suessiales</taxon>
        <taxon>Suessiaceae</taxon>
        <taxon>Polarella</taxon>
    </lineage>
</organism>
<feature type="signal peptide" evidence="1">
    <location>
        <begin position="1"/>
        <end position="19"/>
    </location>
</feature>
<evidence type="ECO:0000256" key="1">
    <source>
        <dbReference type="SAM" id="SignalP"/>
    </source>
</evidence>